<keyword evidence="5 7" id="KW-0472">Membrane</keyword>
<gene>
    <name evidence="10" type="ORF">HHO37_07730</name>
</gene>
<dbReference type="PANTHER" id="PTHR30572:SF4">
    <property type="entry name" value="ABC TRANSPORTER PERMEASE YTRF"/>
    <property type="match status" value="1"/>
</dbReference>
<comment type="similarity">
    <text evidence="6">Belongs to the ABC-4 integral membrane protein family.</text>
</comment>
<sequence length="412" mass="45163">MQNWKFALSSIMGHKMRSFLTMLGVIIGVTAVSVIMAMGTGMRHYITDQATKYQHDVQIYYASNDEDAQEQYYNLDQSQEDAPKIKEEWLQNIVKEVDGIDNYYVTNTTSSNVLYQNKKGKQVTLTGVSQNYFDVKGYKVVAGRQLNASDYTNFSRFIMIDEMLAKKLFSSYEEALNKIIEVGDKKYRVVGVYKDPDAGSSAYGMNSDGNAILTNSQLASEFGVDEISSIYVHVPDASVSSKVGKEAAKRLTKLSNASNGHYTMFDISKELESVQSQITAITTFIGIIGGTSLLVGGIGVMNIMLVSVTERTREIGLRKALGATRRNILTQFLIESIVLTLIGGFIGLLCAYGLTNILGNSEGLVNAIGKPVIALNTVLVSIVFSVFIGAVFGILPANKASKLDPIEALRYE</sequence>
<dbReference type="Pfam" id="PF02687">
    <property type="entry name" value="FtsX"/>
    <property type="match status" value="1"/>
</dbReference>
<feature type="transmembrane region" description="Helical" evidence="7">
    <location>
        <begin position="328"/>
        <end position="354"/>
    </location>
</feature>
<name>A0A7X9LGS5_STRRT</name>
<dbReference type="InterPro" id="IPR003838">
    <property type="entry name" value="ABC3_permease_C"/>
</dbReference>
<evidence type="ECO:0000256" key="2">
    <source>
        <dbReference type="ARBA" id="ARBA00022475"/>
    </source>
</evidence>
<dbReference type="AlphaFoldDB" id="A0A7X9LGS5"/>
<dbReference type="GO" id="GO:0005886">
    <property type="term" value="C:plasma membrane"/>
    <property type="evidence" value="ECO:0007669"/>
    <property type="project" value="UniProtKB-SubCell"/>
</dbReference>
<feature type="transmembrane region" description="Helical" evidence="7">
    <location>
        <begin position="20"/>
        <end position="42"/>
    </location>
</feature>
<comment type="subcellular location">
    <subcellularLocation>
        <location evidence="1">Cell membrane</location>
        <topology evidence="1">Multi-pass membrane protein</topology>
    </subcellularLocation>
</comment>
<dbReference type="RefSeq" id="WP_193523778.1">
    <property type="nucleotide sequence ID" value="NZ_JABASA010000016.1"/>
</dbReference>
<protein>
    <submittedName>
        <fullName evidence="10">FtsX-like permease family protein</fullName>
    </submittedName>
</protein>
<feature type="transmembrane region" description="Helical" evidence="7">
    <location>
        <begin position="284"/>
        <end position="308"/>
    </location>
</feature>
<evidence type="ECO:0000259" key="8">
    <source>
        <dbReference type="Pfam" id="PF02687"/>
    </source>
</evidence>
<dbReference type="GO" id="GO:0022857">
    <property type="term" value="F:transmembrane transporter activity"/>
    <property type="evidence" value="ECO:0007669"/>
    <property type="project" value="TreeGrafter"/>
</dbReference>
<evidence type="ECO:0000256" key="6">
    <source>
        <dbReference type="ARBA" id="ARBA00038076"/>
    </source>
</evidence>
<evidence type="ECO:0000259" key="9">
    <source>
        <dbReference type="Pfam" id="PF12704"/>
    </source>
</evidence>
<dbReference type="EMBL" id="JABASA010000016">
    <property type="protein sequence ID" value="NMD49550.1"/>
    <property type="molecule type" value="Genomic_DNA"/>
</dbReference>
<dbReference type="InterPro" id="IPR050250">
    <property type="entry name" value="Macrolide_Exporter_MacB"/>
</dbReference>
<keyword evidence="2" id="KW-1003">Cell membrane</keyword>
<evidence type="ECO:0000256" key="5">
    <source>
        <dbReference type="ARBA" id="ARBA00023136"/>
    </source>
</evidence>
<reference evidence="10 11" key="1">
    <citation type="submission" date="2020-04" db="EMBL/GenBank/DDBJ databases">
        <title>MicrobeNet Type strains.</title>
        <authorList>
            <person name="Nicholson A.C."/>
        </authorList>
    </citation>
    <scope>NUCLEOTIDE SEQUENCE [LARGE SCALE GENOMIC DNA]</scope>
    <source>
        <strain evidence="10 11">DSM 22768</strain>
    </source>
</reference>
<dbReference type="PANTHER" id="PTHR30572">
    <property type="entry name" value="MEMBRANE COMPONENT OF TRANSPORTER-RELATED"/>
    <property type="match status" value="1"/>
</dbReference>
<evidence type="ECO:0000256" key="1">
    <source>
        <dbReference type="ARBA" id="ARBA00004651"/>
    </source>
</evidence>
<dbReference type="Proteomes" id="UP000532121">
    <property type="component" value="Unassembled WGS sequence"/>
</dbReference>
<evidence type="ECO:0000256" key="7">
    <source>
        <dbReference type="SAM" id="Phobius"/>
    </source>
</evidence>
<evidence type="ECO:0000313" key="10">
    <source>
        <dbReference type="EMBL" id="NMD49550.1"/>
    </source>
</evidence>
<proteinExistence type="inferred from homology"/>
<organism evidence="10 11">
    <name type="scientific">Streptococcus ratti</name>
    <dbReference type="NCBI Taxonomy" id="1341"/>
    <lineage>
        <taxon>Bacteria</taxon>
        <taxon>Bacillati</taxon>
        <taxon>Bacillota</taxon>
        <taxon>Bacilli</taxon>
        <taxon>Lactobacillales</taxon>
        <taxon>Streptococcaceae</taxon>
        <taxon>Streptococcus</taxon>
    </lineage>
</organism>
<keyword evidence="4 7" id="KW-1133">Transmembrane helix</keyword>
<dbReference type="InterPro" id="IPR025857">
    <property type="entry name" value="MacB_PCD"/>
</dbReference>
<evidence type="ECO:0000256" key="4">
    <source>
        <dbReference type="ARBA" id="ARBA00022989"/>
    </source>
</evidence>
<evidence type="ECO:0000256" key="3">
    <source>
        <dbReference type="ARBA" id="ARBA00022692"/>
    </source>
</evidence>
<dbReference type="Pfam" id="PF12704">
    <property type="entry name" value="MacB_PCD"/>
    <property type="match status" value="1"/>
</dbReference>
<feature type="domain" description="MacB-like periplasmic core" evidence="9">
    <location>
        <begin position="18"/>
        <end position="246"/>
    </location>
</feature>
<comment type="caution">
    <text evidence="10">The sequence shown here is derived from an EMBL/GenBank/DDBJ whole genome shotgun (WGS) entry which is preliminary data.</text>
</comment>
<feature type="transmembrane region" description="Helical" evidence="7">
    <location>
        <begin position="374"/>
        <end position="395"/>
    </location>
</feature>
<feature type="domain" description="ABC3 transporter permease C-terminal" evidence="8">
    <location>
        <begin position="287"/>
        <end position="405"/>
    </location>
</feature>
<evidence type="ECO:0000313" key="11">
    <source>
        <dbReference type="Proteomes" id="UP000532121"/>
    </source>
</evidence>
<accession>A0A7X9LGS5</accession>
<keyword evidence="3 7" id="KW-0812">Transmembrane</keyword>